<feature type="active site" description="Proton acceptor" evidence="9">
    <location>
        <position position="305"/>
    </location>
</feature>
<feature type="binding site" evidence="11">
    <location>
        <position position="328"/>
    </location>
    <ligand>
        <name>Zn(2+)</name>
        <dbReference type="ChEBI" id="CHEBI:29105"/>
        <note>catalytic</note>
    </ligand>
</feature>
<dbReference type="PANTHER" id="PTHR45726">
    <property type="entry name" value="LEUKOTRIENE A-4 HYDROLASE"/>
    <property type="match status" value="1"/>
</dbReference>
<feature type="binding site" evidence="11">
    <location>
        <position position="304"/>
    </location>
    <ligand>
        <name>Zn(2+)</name>
        <dbReference type="ChEBI" id="CHEBI:29105"/>
        <note>catalytic</note>
    </ligand>
</feature>
<keyword evidence="5 11" id="KW-0479">Metal-binding</keyword>
<dbReference type="GO" id="GO:0006508">
    <property type="term" value="P:proteolysis"/>
    <property type="evidence" value="ECO:0007669"/>
    <property type="project" value="UniProtKB-KW"/>
</dbReference>
<feature type="active site" description="Proton donor" evidence="9">
    <location>
        <position position="394"/>
    </location>
</feature>
<dbReference type="GO" id="GO:0004301">
    <property type="term" value="F:epoxide hydrolase activity"/>
    <property type="evidence" value="ECO:0007669"/>
    <property type="project" value="TreeGrafter"/>
</dbReference>
<keyword evidence="7 11" id="KW-0862">Zinc</keyword>
<feature type="domain" description="Peptidase M1 leukotriene A4 hydrolase/aminopeptidase C-terminal" evidence="12">
    <location>
        <begin position="480"/>
        <end position="636"/>
    </location>
</feature>
<dbReference type="Proteomes" id="UP000242287">
    <property type="component" value="Unassembled WGS sequence"/>
</dbReference>
<dbReference type="SUPFAM" id="SSF55486">
    <property type="entry name" value="Metalloproteases ('zincins'), catalytic domain"/>
    <property type="match status" value="1"/>
</dbReference>
<dbReference type="GO" id="GO:0008270">
    <property type="term" value="F:zinc ion binding"/>
    <property type="evidence" value="ECO:0007669"/>
    <property type="project" value="InterPro"/>
</dbReference>
<feature type="binding site" evidence="10">
    <location>
        <begin position="275"/>
        <end position="280"/>
    </location>
    <ligand>
        <name>a peptide</name>
        <dbReference type="ChEBI" id="CHEBI:60466"/>
    </ligand>
</feature>
<dbReference type="InterPro" id="IPR042097">
    <property type="entry name" value="Aminopeptidase_N-like_N_sf"/>
</dbReference>
<dbReference type="SUPFAM" id="SSF48371">
    <property type="entry name" value="ARM repeat"/>
    <property type="match status" value="1"/>
</dbReference>
<feature type="binding site" evidence="10">
    <location>
        <begin position="131"/>
        <end position="133"/>
    </location>
    <ligand>
        <name>a peptide</name>
        <dbReference type="ChEBI" id="CHEBI:60466"/>
    </ligand>
</feature>
<dbReference type="GO" id="GO:0005829">
    <property type="term" value="C:cytosol"/>
    <property type="evidence" value="ECO:0007669"/>
    <property type="project" value="TreeGrafter"/>
</dbReference>
<organism evidence="13 14">
    <name type="scientific">Amanita thiersii Skay4041</name>
    <dbReference type="NCBI Taxonomy" id="703135"/>
    <lineage>
        <taxon>Eukaryota</taxon>
        <taxon>Fungi</taxon>
        <taxon>Dikarya</taxon>
        <taxon>Basidiomycota</taxon>
        <taxon>Agaricomycotina</taxon>
        <taxon>Agaricomycetes</taxon>
        <taxon>Agaricomycetidae</taxon>
        <taxon>Agaricales</taxon>
        <taxon>Pluteineae</taxon>
        <taxon>Amanitaceae</taxon>
        <taxon>Amanita</taxon>
    </lineage>
</organism>
<dbReference type="FunFam" id="3.30.2010.30:FF:000001">
    <property type="entry name" value="Leukotriene A(4) hydrolase"/>
    <property type="match status" value="1"/>
</dbReference>
<evidence type="ECO:0000256" key="2">
    <source>
        <dbReference type="ARBA" id="ARBA00010136"/>
    </source>
</evidence>
<dbReference type="AlphaFoldDB" id="A0A2A9NIX8"/>
<evidence type="ECO:0000313" key="14">
    <source>
        <dbReference type="Proteomes" id="UP000242287"/>
    </source>
</evidence>
<proteinExistence type="inferred from homology"/>
<evidence type="ECO:0000256" key="5">
    <source>
        <dbReference type="ARBA" id="ARBA00022723"/>
    </source>
</evidence>
<dbReference type="Pfam" id="PF17900">
    <property type="entry name" value="Peptidase_M1_N"/>
    <property type="match status" value="1"/>
</dbReference>
<dbReference type="PANTHER" id="PTHR45726:SF3">
    <property type="entry name" value="LEUKOTRIENE A-4 HYDROLASE"/>
    <property type="match status" value="1"/>
</dbReference>
<evidence type="ECO:0000256" key="8">
    <source>
        <dbReference type="ARBA" id="ARBA00023049"/>
    </source>
</evidence>
<keyword evidence="6" id="KW-0378">Hydrolase</keyword>
<dbReference type="InterPro" id="IPR034015">
    <property type="entry name" value="M1_LTA4H"/>
</dbReference>
<feature type="binding site" evidence="10">
    <location>
        <begin position="594"/>
        <end position="596"/>
    </location>
    <ligand>
        <name>a peptide</name>
        <dbReference type="ChEBI" id="CHEBI:60466"/>
    </ligand>
</feature>
<comment type="subcellular location">
    <subcellularLocation>
        <location evidence="1">Cytoplasm</location>
    </subcellularLocation>
</comment>
<dbReference type="InterPro" id="IPR014782">
    <property type="entry name" value="Peptidase_M1_dom"/>
</dbReference>
<evidence type="ECO:0000256" key="11">
    <source>
        <dbReference type="PIRSR" id="PIRSR634015-3"/>
    </source>
</evidence>
<evidence type="ECO:0000256" key="6">
    <source>
        <dbReference type="ARBA" id="ARBA00022801"/>
    </source>
</evidence>
<sequence>MADPTTQSNYLQVTSEHVSFKWTLDFSNKTISGSATHTLRIKENGVMEVIFDTSDLHIESTVVADLPTPYEIKEKHKVMGSALHIPLPANLKAGDVVVVKVTYGTTPDSTALQWLEKEQTQGKKHPFLFSQCQPIYARALAPLQDSSSVKITYSGQVTSTLPALLSAIRKFPPPDGPIHDGKVVGKDLVTYTYEQPVPIPSYIIAIAAGDLVYKPFPRLEGKEWTSSVWSEPELIDRAYWEFSEDTARFLAAEEKLITPYQFGVYDVLVLPPSFPFGGMENSCLSFVTPTLLTGDRTLVDVIVHELTHSWFGNGVTYVAHACHFWLNEGWTTYLERVLQGYLHSPAHRGFSYLIGSKALKDSLKLYIEKPKYQRLIIELDKGEDPDDSYSSIPYEKGANFLLYLERSLGGLDVFLPYVREYVKSFMGKSITSDQWKAQLYDYFGKNGGPDKVRVLDSVDWDAWFYGEGLNLPVDMDYDMTLAEEAYDLARRWDASRTIGDVSKLDFKPSDLEKFDSNQITVFIERLQSLPTLPSSHLQHLTSIYNLSSTGNAEIRARLYGLLLADPTVPIAKESASEAVKWVVGDDGTGIVKGRMKFCRPVFRAVDKVDHDLATSFFNKARTSFHPIARKMIEKVKSCNITRFS</sequence>
<protein>
    <recommendedName>
        <fullName evidence="12">Peptidase M1 leukotriene A4 hydrolase/aminopeptidase C-terminal domain-containing protein</fullName>
    </recommendedName>
</protein>
<dbReference type="InterPro" id="IPR027268">
    <property type="entry name" value="Peptidase_M4/M1_CTD_sf"/>
</dbReference>
<dbReference type="InterPro" id="IPR001930">
    <property type="entry name" value="Peptidase_M1"/>
</dbReference>
<keyword evidence="8" id="KW-0482">Metalloprotease</keyword>
<dbReference type="Pfam" id="PF09127">
    <property type="entry name" value="Leuk-A4-hydro_C"/>
    <property type="match status" value="1"/>
</dbReference>
<dbReference type="Gene3D" id="2.60.40.1730">
    <property type="entry name" value="tricorn interacting facor f3 domain"/>
    <property type="match status" value="1"/>
</dbReference>
<dbReference type="GO" id="GO:0004177">
    <property type="term" value="F:aminopeptidase activity"/>
    <property type="evidence" value="ECO:0007669"/>
    <property type="project" value="TreeGrafter"/>
</dbReference>
<dbReference type="CDD" id="cd09599">
    <property type="entry name" value="M1_LTA4H"/>
    <property type="match status" value="1"/>
</dbReference>
<feature type="binding site" evidence="11">
    <location>
        <position position="308"/>
    </location>
    <ligand>
        <name>Zn(2+)</name>
        <dbReference type="ChEBI" id="CHEBI:29105"/>
        <note>catalytic</note>
    </ligand>
</feature>
<comment type="cofactor">
    <cofactor evidence="11">
        <name>Zn(2+)</name>
        <dbReference type="ChEBI" id="CHEBI:29105"/>
    </cofactor>
    <text evidence="11">Binds 1 zinc ion per subunit.</text>
</comment>
<dbReference type="FunFam" id="1.10.390.10:FF:000003">
    <property type="entry name" value="Leukotriene A(4) hydrolase"/>
    <property type="match status" value="1"/>
</dbReference>
<name>A0A2A9NIX8_9AGAR</name>
<dbReference type="Gene3D" id="3.30.2010.30">
    <property type="match status" value="1"/>
</dbReference>
<comment type="similarity">
    <text evidence="2">Belongs to the peptidase M1 family.</text>
</comment>
<dbReference type="SMART" id="SM01263">
    <property type="entry name" value="Leuk-A4-hydro_C"/>
    <property type="match status" value="1"/>
</dbReference>
<keyword evidence="14" id="KW-1185">Reference proteome</keyword>
<evidence type="ECO:0000259" key="12">
    <source>
        <dbReference type="SMART" id="SM01263"/>
    </source>
</evidence>
<dbReference type="InterPro" id="IPR045357">
    <property type="entry name" value="Aminopeptidase_N-like_N"/>
</dbReference>
<evidence type="ECO:0000256" key="10">
    <source>
        <dbReference type="PIRSR" id="PIRSR634015-2"/>
    </source>
</evidence>
<dbReference type="InterPro" id="IPR049980">
    <property type="entry name" value="LTA4H_cat"/>
</dbReference>
<dbReference type="Pfam" id="PF01433">
    <property type="entry name" value="Peptidase_M1"/>
    <property type="match status" value="1"/>
</dbReference>
<evidence type="ECO:0000256" key="4">
    <source>
        <dbReference type="ARBA" id="ARBA00022670"/>
    </source>
</evidence>
<keyword evidence="3" id="KW-0963">Cytoplasm</keyword>
<dbReference type="SUPFAM" id="SSF63737">
    <property type="entry name" value="Leukotriene A4 hydrolase N-terminal domain"/>
    <property type="match status" value="1"/>
</dbReference>
<dbReference type="OrthoDB" id="79562at2759"/>
<dbReference type="EMBL" id="KZ302072">
    <property type="protein sequence ID" value="PFH48207.1"/>
    <property type="molecule type" value="Genomic_DNA"/>
</dbReference>
<evidence type="ECO:0000256" key="1">
    <source>
        <dbReference type="ARBA" id="ARBA00004496"/>
    </source>
</evidence>
<dbReference type="STRING" id="703135.A0A2A9NIX8"/>
<evidence type="ECO:0000313" key="13">
    <source>
        <dbReference type="EMBL" id="PFH48207.1"/>
    </source>
</evidence>
<evidence type="ECO:0000256" key="7">
    <source>
        <dbReference type="ARBA" id="ARBA00022833"/>
    </source>
</evidence>
<evidence type="ECO:0000256" key="9">
    <source>
        <dbReference type="PIRSR" id="PIRSR634015-1"/>
    </source>
</evidence>
<evidence type="ECO:0000256" key="3">
    <source>
        <dbReference type="ARBA" id="ARBA00022490"/>
    </source>
</evidence>
<accession>A0A2A9NIX8</accession>
<gene>
    <name evidence="13" type="ORF">AMATHDRAFT_196923</name>
</gene>
<keyword evidence="4" id="KW-0645">Protease</keyword>
<dbReference type="InterPro" id="IPR038502">
    <property type="entry name" value="M1_LTA-4_hydro/amino_C_sf"/>
</dbReference>
<dbReference type="Gene3D" id="1.25.40.320">
    <property type="entry name" value="Peptidase M1, leukotriene A4 hydrolase/aminopeptidase C-terminal domain"/>
    <property type="match status" value="1"/>
</dbReference>
<dbReference type="GO" id="GO:0008237">
    <property type="term" value="F:metallopeptidase activity"/>
    <property type="evidence" value="ECO:0007669"/>
    <property type="project" value="UniProtKB-KW"/>
</dbReference>
<dbReference type="InterPro" id="IPR016024">
    <property type="entry name" value="ARM-type_fold"/>
</dbReference>
<dbReference type="Gene3D" id="1.10.390.10">
    <property type="entry name" value="Neutral Protease Domain 2"/>
    <property type="match status" value="1"/>
</dbReference>
<dbReference type="InterPro" id="IPR015211">
    <property type="entry name" value="Peptidase_M1_C"/>
</dbReference>
<reference evidence="13 14" key="1">
    <citation type="submission" date="2014-02" db="EMBL/GenBank/DDBJ databases">
        <title>Transposable element dynamics among asymbiotic and ectomycorrhizal Amanita fungi.</title>
        <authorList>
            <consortium name="DOE Joint Genome Institute"/>
            <person name="Hess J."/>
            <person name="Skrede I."/>
            <person name="Wolfe B."/>
            <person name="LaButti K."/>
            <person name="Ohm R.A."/>
            <person name="Grigoriev I.V."/>
            <person name="Pringle A."/>
        </authorList>
    </citation>
    <scope>NUCLEOTIDE SEQUENCE [LARGE SCALE GENOMIC DNA]</scope>
    <source>
        <strain evidence="13 14">SKay4041</strain>
    </source>
</reference>
<dbReference type="PRINTS" id="PR00756">
    <property type="entry name" value="ALADIPTASE"/>
</dbReference>